<sequence length="66" mass="7320">MAGLRLHWNAVRSTGEHLKWNVRSTGQSGAPSMGALGRSGEWEGLVLDGGSKWFVYVSILFTRRMN</sequence>
<name>A0A9R1NL51_TRITD</name>
<evidence type="ECO:0000313" key="1">
    <source>
        <dbReference type="EMBL" id="VAH26956.1"/>
    </source>
</evidence>
<organism evidence="1 2">
    <name type="scientific">Triticum turgidum subsp. durum</name>
    <name type="common">Durum wheat</name>
    <name type="synonym">Triticum durum</name>
    <dbReference type="NCBI Taxonomy" id="4567"/>
    <lineage>
        <taxon>Eukaryota</taxon>
        <taxon>Viridiplantae</taxon>
        <taxon>Streptophyta</taxon>
        <taxon>Embryophyta</taxon>
        <taxon>Tracheophyta</taxon>
        <taxon>Spermatophyta</taxon>
        <taxon>Magnoliopsida</taxon>
        <taxon>Liliopsida</taxon>
        <taxon>Poales</taxon>
        <taxon>Poaceae</taxon>
        <taxon>BOP clade</taxon>
        <taxon>Pooideae</taxon>
        <taxon>Triticodae</taxon>
        <taxon>Triticeae</taxon>
        <taxon>Triticinae</taxon>
        <taxon>Triticum</taxon>
    </lineage>
</organism>
<dbReference type="Proteomes" id="UP000324705">
    <property type="component" value="Chromosome 2A"/>
</dbReference>
<dbReference type="AlphaFoldDB" id="A0A9R1NL51"/>
<keyword evidence="2" id="KW-1185">Reference proteome</keyword>
<protein>
    <submittedName>
        <fullName evidence="1">Uncharacterized protein</fullName>
    </submittedName>
</protein>
<gene>
    <name evidence="1" type="ORF">TRITD_2Av1G035760</name>
</gene>
<accession>A0A9R1NL51</accession>
<dbReference type="OMA" id="KWNVRST"/>
<dbReference type="EMBL" id="LT934113">
    <property type="protein sequence ID" value="VAH26956.1"/>
    <property type="molecule type" value="Genomic_DNA"/>
</dbReference>
<evidence type="ECO:0000313" key="2">
    <source>
        <dbReference type="Proteomes" id="UP000324705"/>
    </source>
</evidence>
<reference evidence="1 2" key="1">
    <citation type="submission" date="2017-09" db="EMBL/GenBank/DDBJ databases">
        <authorList>
            <consortium name="International Durum Wheat Genome Sequencing Consortium (IDWGSC)"/>
            <person name="Milanesi L."/>
        </authorList>
    </citation>
    <scope>NUCLEOTIDE SEQUENCE [LARGE SCALE GENOMIC DNA]</scope>
    <source>
        <strain evidence="2">cv. Svevo</strain>
    </source>
</reference>
<dbReference type="Gramene" id="TRITD2Av1G035760.1">
    <property type="protein sequence ID" value="TRITD2Av1G035760.1"/>
    <property type="gene ID" value="TRITD2Av1G035760"/>
</dbReference>
<proteinExistence type="predicted"/>